<evidence type="ECO:0000256" key="1">
    <source>
        <dbReference type="SAM" id="MobiDB-lite"/>
    </source>
</evidence>
<dbReference type="AlphaFoldDB" id="U9USM3"/>
<dbReference type="VEuPathDB" id="FungiDB:RhiirFUN_026558"/>
<accession>U9USM3</accession>
<organism evidence="2">
    <name type="scientific">Rhizophagus irregularis (strain DAOM 181602 / DAOM 197198 / MUCL 43194)</name>
    <name type="common">Arbuscular mycorrhizal fungus</name>
    <name type="synonym">Glomus intraradices</name>
    <dbReference type="NCBI Taxonomy" id="747089"/>
    <lineage>
        <taxon>Eukaryota</taxon>
        <taxon>Fungi</taxon>
        <taxon>Fungi incertae sedis</taxon>
        <taxon>Mucoromycota</taxon>
        <taxon>Glomeromycotina</taxon>
        <taxon>Glomeromycetes</taxon>
        <taxon>Glomerales</taxon>
        <taxon>Glomeraceae</taxon>
        <taxon>Rhizophagus</taxon>
    </lineage>
</organism>
<evidence type="ECO:0000313" key="2">
    <source>
        <dbReference type="EMBL" id="ESA21528.1"/>
    </source>
</evidence>
<gene>
    <name evidence="2" type="ORF">GLOINDRAFT_17359</name>
</gene>
<dbReference type="HOGENOM" id="CLU_3015298_0_0_1"/>
<feature type="compositionally biased region" description="Low complexity" evidence="1">
    <location>
        <begin position="8"/>
        <end position="18"/>
    </location>
</feature>
<protein>
    <submittedName>
        <fullName evidence="2">Uncharacterized protein</fullName>
    </submittedName>
</protein>
<reference evidence="2" key="1">
    <citation type="submission" date="2013-07" db="EMBL/GenBank/DDBJ databases">
        <title>The genome of an arbuscular mycorrhizal fungus provides insights into the evolution of the oldest plant symbiosis.</title>
        <authorList>
            <consortium name="DOE Joint Genome Institute"/>
            <person name="Tisserant E."/>
            <person name="Malbreil M."/>
            <person name="Kuo A."/>
            <person name="Kohler A."/>
            <person name="Symeonidi A."/>
            <person name="Balestrini R."/>
            <person name="Charron P."/>
            <person name="Duensing N."/>
            <person name="Frei-dit-Frey N."/>
            <person name="Gianinazzi-Pearson V."/>
            <person name="Gilbert B."/>
            <person name="Handa Y."/>
            <person name="Hijri M."/>
            <person name="Kaul R."/>
            <person name="Kawaguchi M."/>
            <person name="Krajinski F."/>
            <person name="Lammers P."/>
            <person name="Lapierre D."/>
            <person name="Masclaux F.G."/>
            <person name="Murat C."/>
            <person name="Morin E."/>
            <person name="Ndikumana S."/>
            <person name="Pagni M."/>
            <person name="Petitpierre D."/>
            <person name="Requena N."/>
            <person name="Rosikiewicz P."/>
            <person name="Riley R."/>
            <person name="Saito K."/>
            <person name="San Clemente H."/>
            <person name="Shapiro H."/>
            <person name="van Tuinen D."/>
            <person name="Becard G."/>
            <person name="Bonfante P."/>
            <person name="Paszkowski U."/>
            <person name="Shachar-Hill Y."/>
            <person name="Young J.P."/>
            <person name="Sanders I.R."/>
            <person name="Henrissat B."/>
            <person name="Rensing S.A."/>
            <person name="Grigoriev I.V."/>
            <person name="Corradi N."/>
            <person name="Roux C."/>
            <person name="Martin F."/>
        </authorList>
    </citation>
    <scope>NUCLEOTIDE SEQUENCE</scope>
    <source>
        <strain evidence="2">DAOM 197198</strain>
    </source>
</reference>
<name>U9USM3_RHIID</name>
<sequence>MKENGDITNTTDATTDTAQSSRKKKERSNTISKEMNLSDERTKIATNNVVNSIKLL</sequence>
<feature type="region of interest" description="Disordered" evidence="1">
    <location>
        <begin position="1"/>
        <end position="39"/>
    </location>
</feature>
<dbReference type="EMBL" id="KI276336">
    <property type="protein sequence ID" value="ESA21528.1"/>
    <property type="molecule type" value="Genomic_DNA"/>
</dbReference>
<proteinExistence type="predicted"/>